<comment type="caution">
    <text evidence="1">The sequence shown here is derived from an EMBL/GenBank/DDBJ whole genome shotgun (WGS) entry which is preliminary data.</text>
</comment>
<reference evidence="1 4" key="1">
    <citation type="submission" date="2021-01" db="EMBL/GenBank/DDBJ databases">
        <title>Diatom-associated Roseobacters Show Island Model of Population Structure.</title>
        <authorList>
            <person name="Qu L."/>
            <person name="Feng X."/>
            <person name="Chen Y."/>
            <person name="Li L."/>
            <person name="Wang X."/>
            <person name="Hu Z."/>
            <person name="Wang H."/>
            <person name="Luo H."/>
        </authorList>
    </citation>
    <scope>NUCLEOTIDE SEQUENCE</scope>
    <source>
        <strain evidence="2 4">CC28-63</strain>
        <strain evidence="1">CC28-69</strain>
    </source>
</reference>
<evidence type="ECO:0000313" key="2">
    <source>
        <dbReference type="EMBL" id="MBM2417959.1"/>
    </source>
</evidence>
<dbReference type="Proteomes" id="UP000809440">
    <property type="component" value="Unassembled WGS sequence"/>
</dbReference>
<gene>
    <name evidence="1" type="ORF">JQX41_13330</name>
    <name evidence="2" type="ORF">JQX48_13335</name>
</gene>
<evidence type="ECO:0000313" key="4">
    <source>
        <dbReference type="Proteomes" id="UP000809440"/>
    </source>
</evidence>
<organism evidence="1 3">
    <name type="scientific">Marivita cryptomonadis</name>
    <dbReference type="NCBI Taxonomy" id="505252"/>
    <lineage>
        <taxon>Bacteria</taxon>
        <taxon>Pseudomonadati</taxon>
        <taxon>Pseudomonadota</taxon>
        <taxon>Alphaproteobacteria</taxon>
        <taxon>Rhodobacterales</taxon>
        <taxon>Roseobacteraceae</taxon>
        <taxon>Marivita</taxon>
    </lineage>
</organism>
<accession>A0A9Q2S0D0</accession>
<dbReference type="GeneID" id="62643603"/>
<evidence type="ECO:0000313" key="3">
    <source>
        <dbReference type="Proteomes" id="UP000755667"/>
    </source>
</evidence>
<dbReference type="Proteomes" id="UP000755667">
    <property type="component" value="Unassembled WGS sequence"/>
</dbReference>
<name>A0A9Q2S0D0_9RHOB</name>
<sequence length="115" mass="12702">MVLITAEETGSALETERDAIAQELRTIREMVAALRSKVEAGETGTATEAAKALSELRAWLKHAKDTEVQIERHRREHAAIEGAYGLDLDAARVAVGCRLDRLRQCCREGRVSEQS</sequence>
<proteinExistence type="predicted"/>
<evidence type="ECO:0000313" key="1">
    <source>
        <dbReference type="EMBL" id="MBM2413291.1"/>
    </source>
</evidence>
<protein>
    <submittedName>
        <fullName evidence="1">Uncharacterized protein</fullName>
    </submittedName>
</protein>
<dbReference type="AlphaFoldDB" id="A0A9Q2S0D0"/>
<dbReference type="RefSeq" id="WP_171046201.1">
    <property type="nucleotide sequence ID" value="NZ_JAFBWU010000008.1"/>
</dbReference>
<keyword evidence="4" id="KW-1185">Reference proteome</keyword>
<dbReference type="EMBL" id="JAFBXE010000008">
    <property type="protein sequence ID" value="MBM2413291.1"/>
    <property type="molecule type" value="Genomic_DNA"/>
</dbReference>
<dbReference type="EMBL" id="JAFBXF010000008">
    <property type="protein sequence ID" value="MBM2417959.1"/>
    <property type="molecule type" value="Genomic_DNA"/>
</dbReference>